<evidence type="ECO:0000313" key="2">
    <source>
        <dbReference type="EMBL" id="CAL1698692.1"/>
    </source>
</evidence>
<gene>
    <name evidence="2" type="ORF">GFSPODELE1_LOCUS2277</name>
</gene>
<keyword evidence="3" id="KW-1185">Reference proteome</keyword>
<evidence type="ECO:0000256" key="1">
    <source>
        <dbReference type="SAM" id="MobiDB-lite"/>
    </source>
</evidence>
<dbReference type="EMBL" id="OZ037954">
    <property type="protein sequence ID" value="CAL1698692.1"/>
    <property type="molecule type" value="Genomic_DNA"/>
</dbReference>
<sequence>MVMLPAYFSPPMQVQASVPQSPAPHWDSFSSPYIHDSFSSPSMPKATSHSIPNHSMTPIPAQTVRKSVTPKKSSNQPFQDPENINPSMPTKSPTKKRR</sequence>
<proteinExistence type="predicted"/>
<organism evidence="2 3">
    <name type="scientific">Somion occarium</name>
    <dbReference type="NCBI Taxonomy" id="3059160"/>
    <lineage>
        <taxon>Eukaryota</taxon>
        <taxon>Fungi</taxon>
        <taxon>Dikarya</taxon>
        <taxon>Basidiomycota</taxon>
        <taxon>Agaricomycotina</taxon>
        <taxon>Agaricomycetes</taxon>
        <taxon>Polyporales</taxon>
        <taxon>Cerrenaceae</taxon>
        <taxon>Somion</taxon>
    </lineage>
</organism>
<reference evidence="3" key="1">
    <citation type="submission" date="2024-04" db="EMBL/GenBank/DDBJ databases">
        <authorList>
            <person name="Shaw F."/>
            <person name="Minotto A."/>
        </authorList>
    </citation>
    <scope>NUCLEOTIDE SEQUENCE [LARGE SCALE GENOMIC DNA]</scope>
</reference>
<feature type="region of interest" description="Disordered" evidence="1">
    <location>
        <begin position="37"/>
        <end position="98"/>
    </location>
</feature>
<evidence type="ECO:0000313" key="3">
    <source>
        <dbReference type="Proteomes" id="UP001497453"/>
    </source>
</evidence>
<accession>A0ABP1CVF2</accession>
<protein>
    <submittedName>
        <fullName evidence="2">Uncharacterized protein</fullName>
    </submittedName>
</protein>
<dbReference type="Proteomes" id="UP001497453">
    <property type="component" value="Chromosome 11"/>
</dbReference>
<feature type="compositionally biased region" description="Polar residues" evidence="1">
    <location>
        <begin position="37"/>
        <end position="56"/>
    </location>
</feature>
<name>A0ABP1CVF2_9APHY</name>
<feature type="compositionally biased region" description="Polar residues" evidence="1">
    <location>
        <begin position="64"/>
        <end position="92"/>
    </location>
</feature>